<feature type="domain" description="WSC" evidence="9">
    <location>
        <begin position="30"/>
        <end position="131"/>
    </location>
</feature>
<organism evidence="10 11">
    <name type="scientific">Mollisia scopiformis</name>
    <name type="common">Conifer needle endophyte fungus</name>
    <name type="synonym">Phialocephala scopiformis</name>
    <dbReference type="NCBI Taxonomy" id="149040"/>
    <lineage>
        <taxon>Eukaryota</taxon>
        <taxon>Fungi</taxon>
        <taxon>Dikarya</taxon>
        <taxon>Ascomycota</taxon>
        <taxon>Pezizomycotina</taxon>
        <taxon>Leotiomycetes</taxon>
        <taxon>Helotiales</taxon>
        <taxon>Mollisiaceae</taxon>
        <taxon>Mollisia</taxon>
    </lineage>
</organism>
<feature type="signal peptide" evidence="8">
    <location>
        <begin position="1"/>
        <end position="22"/>
    </location>
</feature>
<evidence type="ECO:0000256" key="3">
    <source>
        <dbReference type="ARBA" id="ARBA00022729"/>
    </source>
</evidence>
<evidence type="ECO:0000313" key="10">
    <source>
        <dbReference type="EMBL" id="KUJ21704.1"/>
    </source>
</evidence>
<dbReference type="RefSeq" id="XP_018076059.1">
    <property type="nucleotide sequence ID" value="XM_018218152.1"/>
</dbReference>
<evidence type="ECO:0000256" key="6">
    <source>
        <dbReference type="ARBA" id="ARBA00023180"/>
    </source>
</evidence>
<dbReference type="OrthoDB" id="3546899at2759"/>
<evidence type="ECO:0000259" key="9">
    <source>
        <dbReference type="PROSITE" id="PS51212"/>
    </source>
</evidence>
<evidence type="ECO:0000256" key="2">
    <source>
        <dbReference type="ARBA" id="ARBA00022692"/>
    </source>
</evidence>
<dbReference type="Proteomes" id="UP000070700">
    <property type="component" value="Unassembled WGS sequence"/>
</dbReference>
<dbReference type="InterPro" id="IPR002889">
    <property type="entry name" value="WSC_carb-bd"/>
</dbReference>
<dbReference type="GeneID" id="28827878"/>
<dbReference type="SMART" id="SM00321">
    <property type="entry name" value="WSC"/>
    <property type="match status" value="1"/>
</dbReference>
<reference evidence="10 11" key="1">
    <citation type="submission" date="2015-10" db="EMBL/GenBank/DDBJ databases">
        <title>Full genome of DAOMC 229536 Phialocephala scopiformis, a fungal endophyte of spruce producing the potent anti-insectan compound rugulosin.</title>
        <authorList>
            <consortium name="DOE Joint Genome Institute"/>
            <person name="Walker A.K."/>
            <person name="Frasz S.L."/>
            <person name="Seifert K.A."/>
            <person name="Miller J.D."/>
            <person name="Mondo S.J."/>
            <person name="Labutti K."/>
            <person name="Lipzen A."/>
            <person name="Dockter R."/>
            <person name="Kennedy M."/>
            <person name="Grigoriev I.V."/>
            <person name="Spatafora J.W."/>
        </authorList>
    </citation>
    <scope>NUCLEOTIDE SEQUENCE [LARGE SCALE GENOMIC DNA]</scope>
    <source>
        <strain evidence="10 11">CBS 120377</strain>
    </source>
</reference>
<feature type="transmembrane region" description="Helical" evidence="7">
    <location>
        <begin position="264"/>
        <end position="284"/>
    </location>
</feature>
<keyword evidence="4 7" id="KW-1133">Transmembrane helix</keyword>
<proteinExistence type="predicted"/>
<gene>
    <name evidence="10" type="ORF">LY89DRAFT_714768</name>
</gene>
<name>A0A194XNL8_MOLSC</name>
<keyword evidence="2 7" id="KW-0812">Transmembrane</keyword>
<keyword evidence="11" id="KW-1185">Reference proteome</keyword>
<accession>A0A194XNL8</accession>
<dbReference type="EMBL" id="KQ947407">
    <property type="protein sequence ID" value="KUJ21704.1"/>
    <property type="molecule type" value="Genomic_DNA"/>
</dbReference>
<dbReference type="PANTHER" id="PTHR24269">
    <property type="entry name" value="KREMEN PROTEIN"/>
    <property type="match status" value="1"/>
</dbReference>
<keyword evidence="3 8" id="KW-0732">Signal</keyword>
<dbReference type="PANTHER" id="PTHR24269:SF16">
    <property type="entry name" value="PROTEIN SLG1"/>
    <property type="match status" value="1"/>
</dbReference>
<keyword evidence="6" id="KW-0325">Glycoprotein</keyword>
<protein>
    <recommendedName>
        <fullName evidence="9">WSC domain-containing protein</fullName>
    </recommendedName>
</protein>
<evidence type="ECO:0000256" key="1">
    <source>
        <dbReference type="ARBA" id="ARBA00004167"/>
    </source>
</evidence>
<dbReference type="InterPro" id="IPR051836">
    <property type="entry name" value="Kremen_rcpt"/>
</dbReference>
<keyword evidence="5 7" id="KW-0472">Membrane</keyword>
<feature type="chain" id="PRO_5008268451" description="WSC domain-containing protein" evidence="8">
    <location>
        <begin position="23"/>
        <end position="285"/>
    </location>
</feature>
<evidence type="ECO:0000256" key="5">
    <source>
        <dbReference type="ARBA" id="ARBA00023136"/>
    </source>
</evidence>
<dbReference type="STRING" id="149040.A0A194XNL8"/>
<dbReference type="InParanoid" id="A0A194XNL8"/>
<evidence type="ECO:0000313" key="11">
    <source>
        <dbReference type="Proteomes" id="UP000070700"/>
    </source>
</evidence>
<evidence type="ECO:0000256" key="7">
    <source>
        <dbReference type="SAM" id="Phobius"/>
    </source>
</evidence>
<comment type="subcellular location">
    <subcellularLocation>
        <location evidence="1">Membrane</location>
        <topology evidence="1">Single-pass membrane protein</topology>
    </subcellularLocation>
</comment>
<dbReference type="PROSITE" id="PS51212">
    <property type="entry name" value="WSC"/>
    <property type="match status" value="1"/>
</dbReference>
<evidence type="ECO:0000256" key="8">
    <source>
        <dbReference type="SAM" id="SignalP"/>
    </source>
</evidence>
<evidence type="ECO:0000256" key="4">
    <source>
        <dbReference type="ARBA" id="ARBA00022989"/>
    </source>
</evidence>
<sequence length="285" mass="29233">MFSISLSLSLAILASTVTFSSAGKTADPNGFTYTSCQSAYDFLELSPLFIQVDNSTSMTVELCTSQCSSSYSFAALYGSQCLCGQSFTAFAPSSQDIQCNTPCPGNPAETCGGYQNDVARGSEWWSLYEKTESPVTATSTMTVVLALNPSYTSTLYSTVTDTVVSCGVEVESCPGRTTTSSLPGSTTVVWTTSSIPVSVAVSSSGNSTICASSTIAGASTTMSAVVETTSATTQWNGNATVWATSVVITGTPSLVPFTGAGSTVGVGTFGVVISFVCVSLALVLL</sequence>
<dbReference type="Pfam" id="PF01822">
    <property type="entry name" value="WSC"/>
    <property type="match status" value="1"/>
</dbReference>
<dbReference type="KEGG" id="psco:LY89DRAFT_714768"/>
<dbReference type="GO" id="GO:0005886">
    <property type="term" value="C:plasma membrane"/>
    <property type="evidence" value="ECO:0007669"/>
    <property type="project" value="TreeGrafter"/>
</dbReference>
<dbReference type="AlphaFoldDB" id="A0A194XNL8"/>